<evidence type="ECO:0000259" key="3">
    <source>
        <dbReference type="Pfam" id="PF02731"/>
    </source>
</evidence>
<dbReference type="InterPro" id="IPR017862">
    <property type="entry name" value="SKI-int_prot_SKIP"/>
</dbReference>
<feature type="compositionally biased region" description="Basic and acidic residues" evidence="2">
    <location>
        <begin position="15"/>
        <end position="24"/>
    </location>
</feature>
<reference evidence="4" key="1">
    <citation type="submission" date="2022-08" db="EMBL/GenBank/DDBJ databases">
        <title>Novel sulfate-reducing endosymbionts in the free-living metamonad Anaeramoeba.</title>
        <authorList>
            <person name="Jerlstrom-Hultqvist J."/>
            <person name="Cepicka I."/>
            <person name="Gallot-Lavallee L."/>
            <person name="Salas-Leiva D."/>
            <person name="Curtis B.A."/>
            <person name="Zahonova K."/>
            <person name="Pipaliya S."/>
            <person name="Dacks J."/>
            <person name="Roger A.J."/>
        </authorList>
    </citation>
    <scope>NUCLEOTIDE SEQUENCE</scope>
    <source>
        <strain evidence="4">Schooner1</strain>
    </source>
</reference>
<name>A0ABQ8Z9E0_9EUKA</name>
<feature type="compositionally biased region" description="Basic and acidic residues" evidence="2">
    <location>
        <begin position="465"/>
        <end position="474"/>
    </location>
</feature>
<protein>
    <submittedName>
        <fullName evidence="4">Nuclear protein skip-related</fullName>
    </submittedName>
</protein>
<feature type="compositionally biased region" description="Basic and acidic residues" evidence="2">
    <location>
        <begin position="513"/>
        <end position="525"/>
    </location>
</feature>
<evidence type="ECO:0000256" key="2">
    <source>
        <dbReference type="SAM" id="MobiDB-lite"/>
    </source>
</evidence>
<sequence>MSDLFSILPPPVNTKETETEKENQNEQSTNGQETYVSNALVQTNQALMVRKSGNELTLGESISDFVSKQTRNQGQIKIYSSYQDTLQTNFRSDELERPSLEEEQETIRRTREALSQRLEKRVGTMNAKLSVKNVQNAQSGPKTTYIRYTPYQTTGLTDVNSEKRKSVGLDQLKKQNSSFELIEKQKIVRIQEVPDDPFEPPRFDQKRAPMISKDPFVPILHDKDKPITEEEKEMWNIQPCISMWKNKKGYTIPLDKRLAADGRGLQQTKINDRHAKNSEALYIAERNSREEVEKRNQLQIARALKLRREQDKRIREFAKLSREKRTKILDEISNKAQTDNSFAEREKLRSKRDYERKKELKQNQKFRGNSERDISEKIALDMNYSQLGVNKDIEYDTRLLNMNNDSRNFNNEEQDNVYSTKLFNKTGSNIFRPSQSSTNNNNYDTTKFTATKEFHGVNREQITGPRDKPIQFEKGEEEFMGEISKGKKENKKSKEKSKRHEKKKDKEEEEEHANENENEKEKEDPLANSLNDGPIMLNRQKTTFTKEKPQKKVEEIDDDLFGFNKFMTETRGGNKRNALSHIGGSGHMSALSSGGVSSGFSSKKYLAMDSSRKRSNGIQFVPSKETETPYNYEIQNENIISNNSKNNENLLQEQKRFRNANEKQIPKSPKRLENSNHARYDSSVRENEKDRESSRYRERTRDRERGRDREREMDRDRDRNRDKYRERGKERERDRERDRDRDRERGRDRDRHRHRDDRSHRRRDHSSRHSHRK</sequence>
<feature type="compositionally biased region" description="Basic and acidic residues" evidence="2">
    <location>
        <begin position="653"/>
        <end position="749"/>
    </location>
</feature>
<evidence type="ECO:0000313" key="4">
    <source>
        <dbReference type="EMBL" id="KAJ6253502.1"/>
    </source>
</evidence>
<feature type="region of interest" description="Disordered" evidence="2">
    <location>
        <begin position="607"/>
        <end position="773"/>
    </location>
</feature>
<evidence type="ECO:0000256" key="1">
    <source>
        <dbReference type="ARBA" id="ARBA00010197"/>
    </source>
</evidence>
<dbReference type="InterPro" id="IPR004015">
    <property type="entry name" value="SKI-int_prot_SKIP_SNW-dom"/>
</dbReference>
<feature type="compositionally biased region" description="Basic residues" evidence="2">
    <location>
        <begin position="488"/>
        <end position="503"/>
    </location>
</feature>
<feature type="compositionally biased region" description="Basic and acidic residues" evidence="2">
    <location>
        <begin position="342"/>
        <end position="370"/>
    </location>
</feature>
<keyword evidence="5" id="KW-1185">Reference proteome</keyword>
<dbReference type="Pfam" id="PF02731">
    <property type="entry name" value="SKIP_SNW"/>
    <property type="match status" value="1"/>
</dbReference>
<feature type="compositionally biased region" description="Low complexity" evidence="2">
    <location>
        <begin position="630"/>
        <end position="652"/>
    </location>
</feature>
<dbReference type="EMBL" id="JAOAOG010000029">
    <property type="protein sequence ID" value="KAJ6253502.1"/>
    <property type="molecule type" value="Genomic_DNA"/>
</dbReference>
<organism evidence="4 5">
    <name type="scientific">Anaeramoeba flamelloides</name>
    <dbReference type="NCBI Taxonomy" id="1746091"/>
    <lineage>
        <taxon>Eukaryota</taxon>
        <taxon>Metamonada</taxon>
        <taxon>Anaeramoebidae</taxon>
        <taxon>Anaeramoeba</taxon>
    </lineage>
</organism>
<feature type="region of interest" description="Disordered" evidence="2">
    <location>
        <begin position="454"/>
        <end position="551"/>
    </location>
</feature>
<proteinExistence type="inferred from homology"/>
<comment type="caution">
    <text evidence="4">The sequence shown here is derived from an EMBL/GenBank/DDBJ whole genome shotgun (WGS) entry which is preliminary data.</text>
</comment>
<dbReference type="Proteomes" id="UP001150062">
    <property type="component" value="Unassembled WGS sequence"/>
</dbReference>
<accession>A0ABQ8Z9E0</accession>
<gene>
    <name evidence="4" type="ORF">M0813_13377</name>
</gene>
<feature type="region of interest" description="Disordered" evidence="2">
    <location>
        <begin position="339"/>
        <end position="370"/>
    </location>
</feature>
<evidence type="ECO:0000313" key="5">
    <source>
        <dbReference type="Proteomes" id="UP001150062"/>
    </source>
</evidence>
<feature type="compositionally biased region" description="Basic residues" evidence="2">
    <location>
        <begin position="750"/>
        <end position="773"/>
    </location>
</feature>
<feature type="region of interest" description="Disordered" evidence="2">
    <location>
        <begin position="1"/>
        <end position="32"/>
    </location>
</feature>
<feature type="domain" description="SKI-interacting protein SKIP SNW" evidence="3">
    <location>
        <begin position="180"/>
        <end position="325"/>
    </location>
</feature>
<dbReference type="PANTHER" id="PTHR12096">
    <property type="entry name" value="NUCLEAR PROTEIN SKIP-RELATED"/>
    <property type="match status" value="1"/>
</dbReference>
<comment type="similarity">
    <text evidence="1">Belongs to the SNW family.</text>
</comment>